<dbReference type="OrthoDB" id="5185169at2"/>
<dbReference type="PROSITE" id="PS50977">
    <property type="entry name" value="HTH_TETR_2"/>
    <property type="match status" value="1"/>
</dbReference>
<dbReference type="EMBL" id="WBOF01000001">
    <property type="protein sequence ID" value="MQS15857.1"/>
    <property type="molecule type" value="Genomic_DNA"/>
</dbReference>
<dbReference type="Gene3D" id="1.10.357.10">
    <property type="entry name" value="Tetracycline Repressor, domain 2"/>
    <property type="match status" value="1"/>
</dbReference>
<organism evidence="6 7">
    <name type="scientific">Streptomyces kaniharaensis</name>
    <dbReference type="NCBI Taxonomy" id="212423"/>
    <lineage>
        <taxon>Bacteria</taxon>
        <taxon>Bacillati</taxon>
        <taxon>Actinomycetota</taxon>
        <taxon>Actinomycetes</taxon>
        <taxon>Kitasatosporales</taxon>
        <taxon>Streptomycetaceae</taxon>
        <taxon>Streptomyces</taxon>
    </lineage>
</organism>
<dbReference type="InterPro" id="IPR009057">
    <property type="entry name" value="Homeodomain-like_sf"/>
</dbReference>
<sequence>MSNGTGGLRERKKQQTRRAVSEAAISLFLERGFDNVPVSDVAAAADVSTMTVFNHFPTKEDLVLHRFEDHFDDAVAIVLARDPGESALGALRRHFLAGLDRRDVVTGLNDDEHVLAFHRMVLAAPSLRLRVLEQATRTVDALAAALAEQTGTGPRDMTARTAATQLCCVQNELVRENVRRLAAGETADAVHPDAVAAAQQAFAQLEHGLGTYCT</sequence>
<feature type="domain" description="HTH tetR-type" evidence="5">
    <location>
        <begin position="14"/>
        <end position="74"/>
    </location>
</feature>
<reference evidence="6 7" key="1">
    <citation type="submission" date="2019-09" db="EMBL/GenBank/DDBJ databases">
        <title>Genome Sequences of Streptomyces kaniharaensis ATCC 21070.</title>
        <authorList>
            <person name="Zhu W."/>
            <person name="De Crecy-Lagard V."/>
            <person name="Richards N.G."/>
        </authorList>
    </citation>
    <scope>NUCLEOTIDE SEQUENCE [LARGE SCALE GENOMIC DNA]</scope>
    <source>
        <strain evidence="6 7">SF-557</strain>
    </source>
</reference>
<keyword evidence="2 4" id="KW-0238">DNA-binding</keyword>
<comment type="caution">
    <text evidence="6">The sequence shown here is derived from an EMBL/GenBank/DDBJ whole genome shotgun (WGS) entry which is preliminary data.</text>
</comment>
<keyword evidence="7" id="KW-1185">Reference proteome</keyword>
<keyword evidence="3" id="KW-0804">Transcription</keyword>
<dbReference type="InterPro" id="IPR001647">
    <property type="entry name" value="HTH_TetR"/>
</dbReference>
<name>A0A6N7KZS7_9ACTN</name>
<dbReference type="Proteomes" id="UP000450000">
    <property type="component" value="Unassembled WGS sequence"/>
</dbReference>
<dbReference type="PANTHER" id="PTHR30055">
    <property type="entry name" value="HTH-TYPE TRANSCRIPTIONAL REGULATOR RUTR"/>
    <property type="match status" value="1"/>
</dbReference>
<accession>A0A6N7KZS7</accession>
<evidence type="ECO:0000256" key="3">
    <source>
        <dbReference type="ARBA" id="ARBA00023163"/>
    </source>
</evidence>
<dbReference type="GO" id="GO:0000976">
    <property type="term" value="F:transcription cis-regulatory region binding"/>
    <property type="evidence" value="ECO:0007669"/>
    <property type="project" value="TreeGrafter"/>
</dbReference>
<dbReference type="Gene3D" id="1.10.10.60">
    <property type="entry name" value="Homeodomain-like"/>
    <property type="match status" value="1"/>
</dbReference>
<evidence type="ECO:0000259" key="5">
    <source>
        <dbReference type="PROSITE" id="PS50977"/>
    </source>
</evidence>
<evidence type="ECO:0000256" key="1">
    <source>
        <dbReference type="ARBA" id="ARBA00023015"/>
    </source>
</evidence>
<dbReference type="Pfam" id="PF00440">
    <property type="entry name" value="TetR_N"/>
    <property type="match status" value="1"/>
</dbReference>
<dbReference type="RefSeq" id="WP_153465587.1">
    <property type="nucleotide sequence ID" value="NZ_WBOF01000001.1"/>
</dbReference>
<evidence type="ECO:0000313" key="7">
    <source>
        <dbReference type="Proteomes" id="UP000450000"/>
    </source>
</evidence>
<gene>
    <name evidence="6" type="ORF">F7Q99_27235</name>
</gene>
<evidence type="ECO:0000256" key="4">
    <source>
        <dbReference type="PROSITE-ProRule" id="PRU00335"/>
    </source>
</evidence>
<dbReference type="SUPFAM" id="SSF46689">
    <property type="entry name" value="Homeodomain-like"/>
    <property type="match status" value="1"/>
</dbReference>
<feature type="DNA-binding region" description="H-T-H motif" evidence="4">
    <location>
        <begin position="37"/>
        <end position="56"/>
    </location>
</feature>
<evidence type="ECO:0000256" key="2">
    <source>
        <dbReference type="ARBA" id="ARBA00023125"/>
    </source>
</evidence>
<dbReference type="AlphaFoldDB" id="A0A6N7KZS7"/>
<dbReference type="PRINTS" id="PR00455">
    <property type="entry name" value="HTHTETR"/>
</dbReference>
<evidence type="ECO:0000313" key="6">
    <source>
        <dbReference type="EMBL" id="MQS15857.1"/>
    </source>
</evidence>
<keyword evidence="1" id="KW-0805">Transcription regulation</keyword>
<protein>
    <submittedName>
        <fullName evidence="6">TetR family transcriptional regulator</fullName>
    </submittedName>
</protein>
<dbReference type="PANTHER" id="PTHR30055:SF234">
    <property type="entry name" value="HTH-TYPE TRANSCRIPTIONAL REGULATOR BETI"/>
    <property type="match status" value="1"/>
</dbReference>
<dbReference type="GO" id="GO:0003700">
    <property type="term" value="F:DNA-binding transcription factor activity"/>
    <property type="evidence" value="ECO:0007669"/>
    <property type="project" value="TreeGrafter"/>
</dbReference>
<dbReference type="InterPro" id="IPR050109">
    <property type="entry name" value="HTH-type_TetR-like_transc_reg"/>
</dbReference>
<proteinExistence type="predicted"/>